<dbReference type="PANTHER" id="PTHR34109">
    <property type="entry name" value="BNAUNNG04460D PROTEIN-RELATED"/>
    <property type="match status" value="1"/>
</dbReference>
<accession>A0A9X2HM30</accession>
<dbReference type="InterPro" id="IPR037523">
    <property type="entry name" value="VOC_core"/>
</dbReference>
<dbReference type="InterPro" id="IPR004360">
    <property type="entry name" value="Glyas_Fos-R_dOase_dom"/>
</dbReference>
<feature type="domain" description="VOC" evidence="1">
    <location>
        <begin position="5"/>
        <end position="128"/>
    </location>
</feature>
<evidence type="ECO:0000313" key="3">
    <source>
        <dbReference type="Proteomes" id="UP001139486"/>
    </source>
</evidence>
<comment type="caution">
    <text evidence="2">The sequence shown here is derived from an EMBL/GenBank/DDBJ whole genome shotgun (WGS) entry which is preliminary data.</text>
</comment>
<evidence type="ECO:0000313" key="2">
    <source>
        <dbReference type="EMBL" id="MCP3733478.1"/>
    </source>
</evidence>
<dbReference type="Pfam" id="PF00903">
    <property type="entry name" value="Glyoxalase"/>
    <property type="match status" value="1"/>
</dbReference>
<dbReference type="Gene3D" id="3.10.180.10">
    <property type="entry name" value="2,3-Dihydroxybiphenyl 1,2-Dioxygenase, domain 1"/>
    <property type="match status" value="1"/>
</dbReference>
<name>A0A9X2HM30_9SPHN</name>
<dbReference type="EMBL" id="JAMLDY010000001">
    <property type="protein sequence ID" value="MCP3733478.1"/>
    <property type="molecule type" value="Genomic_DNA"/>
</dbReference>
<protein>
    <submittedName>
        <fullName evidence="2">VOC family protein</fullName>
    </submittedName>
</protein>
<dbReference type="AlphaFoldDB" id="A0A9X2HM30"/>
<dbReference type="SUPFAM" id="SSF54593">
    <property type="entry name" value="Glyoxalase/Bleomycin resistance protein/Dihydroxybiphenyl dioxygenase"/>
    <property type="match status" value="1"/>
</dbReference>
<evidence type="ECO:0000259" key="1">
    <source>
        <dbReference type="PROSITE" id="PS51819"/>
    </source>
</evidence>
<dbReference type="RefSeq" id="WP_254287469.1">
    <property type="nucleotide sequence ID" value="NZ_JAMLDY010000001.1"/>
</dbReference>
<proteinExistence type="predicted"/>
<dbReference type="InterPro" id="IPR029068">
    <property type="entry name" value="Glyas_Bleomycin-R_OHBP_Dase"/>
</dbReference>
<sequence>MTVAHFGFTKLVVHDLDRQAGFYGTVFGLTEMARVSAAVNERAIDEIIYQPTATGGATFVLWKWRDRDDAPGDGVILGFQVESADATVAGAIAAGGTIVETPRDQPDYGVRVGFVADPEGNLIEIVQITGAWAAQQPG</sequence>
<dbReference type="PROSITE" id="PS51819">
    <property type="entry name" value="VOC"/>
    <property type="match status" value="1"/>
</dbReference>
<keyword evidence="3" id="KW-1185">Reference proteome</keyword>
<reference evidence="2" key="1">
    <citation type="submission" date="2022-05" db="EMBL/GenBank/DDBJ databases">
        <title>Sphingomonas sp. strain RP10 Genome sequencing and assembly.</title>
        <authorList>
            <person name="Kim I."/>
        </authorList>
    </citation>
    <scope>NUCLEOTIDE SEQUENCE</scope>
    <source>
        <strain evidence="2">RP10</strain>
    </source>
</reference>
<dbReference type="Proteomes" id="UP001139486">
    <property type="component" value="Unassembled WGS sequence"/>
</dbReference>
<gene>
    <name evidence="2" type="ORF">M9979_01075</name>
</gene>
<organism evidence="2 3">
    <name type="scientific">Sphingomonas liriopis</name>
    <dbReference type="NCBI Taxonomy" id="2949094"/>
    <lineage>
        <taxon>Bacteria</taxon>
        <taxon>Pseudomonadati</taxon>
        <taxon>Pseudomonadota</taxon>
        <taxon>Alphaproteobacteria</taxon>
        <taxon>Sphingomonadales</taxon>
        <taxon>Sphingomonadaceae</taxon>
        <taxon>Sphingomonas</taxon>
    </lineage>
</organism>